<dbReference type="AlphaFoldDB" id="A0A1G6Y878"/>
<dbReference type="NCBIfam" id="TIGR04549">
    <property type="entry name" value="LP_HExxH_w_tonB"/>
    <property type="match status" value="1"/>
</dbReference>
<gene>
    <name evidence="2" type="ORF">SAMN05421544_10168</name>
</gene>
<evidence type="ECO:0000313" key="3">
    <source>
        <dbReference type="Proteomes" id="UP000198517"/>
    </source>
</evidence>
<accession>A0A1G6Y878</accession>
<dbReference type="EMBL" id="FNAS01000001">
    <property type="protein sequence ID" value="SDD86629.1"/>
    <property type="molecule type" value="Genomic_DNA"/>
</dbReference>
<dbReference type="STRING" id="1071918.SAMN05421544_10168"/>
<organism evidence="2 3">
    <name type="scientific">Riemerella columbipharyngis</name>
    <dbReference type="NCBI Taxonomy" id="1071918"/>
    <lineage>
        <taxon>Bacteria</taxon>
        <taxon>Pseudomonadati</taxon>
        <taxon>Bacteroidota</taxon>
        <taxon>Flavobacteriia</taxon>
        <taxon>Flavobacteriales</taxon>
        <taxon>Weeksellaceae</taxon>
        <taxon>Riemerella</taxon>
    </lineage>
</organism>
<evidence type="ECO:0000256" key="1">
    <source>
        <dbReference type="SAM" id="SignalP"/>
    </source>
</evidence>
<dbReference type="GO" id="GO:0016787">
    <property type="term" value="F:hydrolase activity"/>
    <property type="evidence" value="ECO:0007669"/>
    <property type="project" value="UniProtKB-KW"/>
</dbReference>
<protein>
    <submittedName>
        <fullName evidence="2">Substrate import-associated zinc metallohydrolase lipoprotein</fullName>
    </submittedName>
</protein>
<keyword evidence="2" id="KW-0449">Lipoprotein</keyword>
<dbReference type="OrthoDB" id="1113652at2"/>
<name>A0A1G6Y878_9FLAO</name>
<feature type="chain" id="PRO_5011775310" evidence="1">
    <location>
        <begin position="25"/>
        <end position="306"/>
    </location>
</feature>
<dbReference type="PROSITE" id="PS51257">
    <property type="entry name" value="PROKAR_LIPOPROTEIN"/>
    <property type="match status" value="1"/>
</dbReference>
<keyword evidence="2" id="KW-0378">Hydrolase</keyword>
<reference evidence="2 3" key="1">
    <citation type="submission" date="2016-10" db="EMBL/GenBank/DDBJ databases">
        <authorList>
            <person name="de Groot N.N."/>
        </authorList>
    </citation>
    <scope>NUCLEOTIDE SEQUENCE [LARGE SCALE GENOMIC DNA]</scope>
    <source>
        <strain evidence="2 3">DSM 24015</strain>
    </source>
</reference>
<sequence length="306" mass="35871">MKKMRRIVAIIIPALLLFISCNNRDELNEESVLVKEIKNNDELDTWLYNNYTKSYNIDVKYRWDANNIGLSNTTTPVEREQVKPTMEALKILLIEPYKKVTGDNFLKTYAPKEIYLYGSRNLDTEGYEQIKSNHTPLQMPLFRVNDFKKTDSASVVKILRMAQHHFIKALIHKKPFDKEAFFALNFYSYNDNWGQLDPDKLYDLASRASDFGYYSMFAARGGVEEDFAETASALLCNTKQEVDDMIYSYAGYEDPYVPDDKIRAKNAIKTLEAKRDFIIKYFKDNFDVNFKRLQFETNVQLKTYIR</sequence>
<dbReference type="InterPro" id="IPR030890">
    <property type="entry name" value="LP_HExxH_w_TonB"/>
</dbReference>
<feature type="signal peptide" evidence="1">
    <location>
        <begin position="1"/>
        <end position="24"/>
    </location>
</feature>
<keyword evidence="1" id="KW-0732">Signal</keyword>
<dbReference type="Pfam" id="PF15890">
    <property type="entry name" value="Peptidase_Mx1"/>
    <property type="match status" value="1"/>
</dbReference>
<dbReference type="Gene3D" id="3.40.390.70">
    <property type="match status" value="1"/>
</dbReference>
<proteinExistence type="predicted"/>
<dbReference type="Proteomes" id="UP000198517">
    <property type="component" value="Unassembled WGS sequence"/>
</dbReference>
<keyword evidence="3" id="KW-1185">Reference proteome</keyword>
<evidence type="ECO:0000313" key="2">
    <source>
        <dbReference type="EMBL" id="SDD86629.1"/>
    </source>
</evidence>